<dbReference type="Proteomes" id="UP001153555">
    <property type="component" value="Unassembled WGS sequence"/>
</dbReference>
<feature type="domain" description="DYW" evidence="5">
    <location>
        <begin position="593"/>
        <end position="665"/>
    </location>
</feature>
<dbReference type="NCBIfam" id="TIGR00756">
    <property type="entry name" value="PPR"/>
    <property type="match status" value="5"/>
</dbReference>
<dbReference type="Pfam" id="PF13041">
    <property type="entry name" value="PPR_2"/>
    <property type="match status" value="2"/>
</dbReference>
<feature type="region of interest" description="Disordered" evidence="4">
    <location>
        <begin position="800"/>
        <end position="825"/>
    </location>
</feature>
<organism evidence="6 7">
    <name type="scientific">Striga hermonthica</name>
    <name type="common">Purple witchweed</name>
    <name type="synonym">Buchnera hermonthica</name>
    <dbReference type="NCBI Taxonomy" id="68872"/>
    <lineage>
        <taxon>Eukaryota</taxon>
        <taxon>Viridiplantae</taxon>
        <taxon>Streptophyta</taxon>
        <taxon>Embryophyta</taxon>
        <taxon>Tracheophyta</taxon>
        <taxon>Spermatophyta</taxon>
        <taxon>Magnoliopsida</taxon>
        <taxon>eudicotyledons</taxon>
        <taxon>Gunneridae</taxon>
        <taxon>Pentapetalae</taxon>
        <taxon>asterids</taxon>
        <taxon>lamiids</taxon>
        <taxon>Lamiales</taxon>
        <taxon>Orobanchaceae</taxon>
        <taxon>Buchnereae</taxon>
        <taxon>Striga</taxon>
    </lineage>
</organism>
<keyword evidence="7" id="KW-1185">Reference proteome</keyword>
<dbReference type="EMBL" id="CACSLK010020742">
    <property type="protein sequence ID" value="CAA0821170.1"/>
    <property type="molecule type" value="Genomic_DNA"/>
</dbReference>
<evidence type="ECO:0000256" key="4">
    <source>
        <dbReference type="SAM" id="MobiDB-lite"/>
    </source>
</evidence>
<dbReference type="PROSITE" id="PS51375">
    <property type="entry name" value="PPR"/>
    <property type="match status" value="3"/>
</dbReference>
<dbReference type="GO" id="GO:0003723">
    <property type="term" value="F:RNA binding"/>
    <property type="evidence" value="ECO:0007669"/>
    <property type="project" value="InterPro"/>
</dbReference>
<feature type="region of interest" description="Disordered" evidence="4">
    <location>
        <begin position="864"/>
        <end position="918"/>
    </location>
</feature>
<evidence type="ECO:0000313" key="6">
    <source>
        <dbReference type="EMBL" id="CAA0821170.1"/>
    </source>
</evidence>
<accession>A0A9N7N620</accession>
<evidence type="ECO:0000256" key="1">
    <source>
        <dbReference type="ARBA" id="ARBA00006643"/>
    </source>
</evidence>
<dbReference type="AlphaFoldDB" id="A0A9N7N620"/>
<feature type="compositionally biased region" description="Polar residues" evidence="4">
    <location>
        <begin position="869"/>
        <end position="882"/>
    </location>
</feature>
<keyword evidence="2" id="KW-0677">Repeat</keyword>
<dbReference type="InterPro" id="IPR046848">
    <property type="entry name" value="E_motif"/>
</dbReference>
<gene>
    <name evidence="6" type="ORF">SHERM_19172</name>
</gene>
<dbReference type="Gene3D" id="1.25.40.10">
    <property type="entry name" value="Tetratricopeptide repeat domain"/>
    <property type="match status" value="4"/>
</dbReference>
<evidence type="ECO:0000313" key="7">
    <source>
        <dbReference type="Proteomes" id="UP001153555"/>
    </source>
</evidence>
<dbReference type="OrthoDB" id="1894072at2759"/>
<dbReference type="PANTHER" id="PTHR47926:SF382">
    <property type="entry name" value="PENTACOTRIPEPTIDE-REPEAT REGION OF PRORP DOMAIN-CONTAINING PROTEIN"/>
    <property type="match status" value="1"/>
</dbReference>
<evidence type="ECO:0000256" key="3">
    <source>
        <dbReference type="PROSITE-ProRule" id="PRU00708"/>
    </source>
</evidence>
<name>A0A9N7N620_STRHE</name>
<comment type="caution">
    <text evidence="6">The sequence shown here is derived from an EMBL/GenBank/DDBJ whole genome shotgun (WGS) entry which is preliminary data.</text>
</comment>
<dbReference type="Pfam" id="PF14432">
    <property type="entry name" value="DYW_deaminase"/>
    <property type="match status" value="1"/>
</dbReference>
<feature type="region of interest" description="Disordered" evidence="4">
    <location>
        <begin position="691"/>
        <end position="715"/>
    </location>
</feature>
<dbReference type="InterPro" id="IPR011990">
    <property type="entry name" value="TPR-like_helical_dom_sf"/>
</dbReference>
<proteinExistence type="inferred from homology"/>
<feature type="repeat" description="PPR" evidence="3">
    <location>
        <begin position="170"/>
        <end position="204"/>
    </location>
</feature>
<dbReference type="Pfam" id="PF20431">
    <property type="entry name" value="E_motif"/>
    <property type="match status" value="1"/>
</dbReference>
<sequence length="1027" mass="113897">MKTGLTLLVNITRRLHFTPPQPLRRYNHTMTAVAYTLPPADLFTTNNYINSLAKSGQLHLANKVFDKMPQKNAVSWTVLISGYAQHGKSDQCFHLFGQMIFHFRPNDFAYASVLSVCDRPRGRQVHGLVLKTGFGSWIYVANSLVAMYWKNSRDSGSEAWRVFESMDFRNLVTYNSMISGLGMHEEGDRAMDLFIRMHHDGIKFDCATILALVSSLCGSNEGDNRILGLTCCLQLHSCGIKTGLVLDVGVKTALIKGYSALASEFSGCLKLFMETSGNDRDIVLWTGILTACAEWEPQQALIFFSQMRREDFSPDCYVFSVMLKACANLVTGRTTSAFHCQVIITGFTNVIELGNALIHAYSRCGSIYCAEQMFGEMPKRDIVSWNSVLKAYAVHGKVDKALDCFREMDVGPDGTTFVALLSSCSHAGMVKQGKNLFDAMKSKYGVVPQLDHYACMVDILGRAGHVSEAERIIKEMPMRPDYVTWSAFLGACRKYGDARAASLASSNLKELDPESSLGYVLTSNIYCLFRNYDEGGSLRTKMNHIGVRKEPGLSWTEVGHRVHEFACGGHRHPQIREIRANMEFLLRDLRKIGYVPETSLVLFDVEEEHKEEQLYQHSEKLALVFSLTTAGNSNCDVIKIIKNIRICLDCHNFMKFASKLVRKQIGETLQGGDQKPEFNLSPNPFHPKLPPASAASFPVDREKPDDVVAGSSKKRDGISLSSRNLAGEASDSKGIAEISENEVSFCLNLFPDGYSVTKLMKGGSGRETSVDVSKYLHPYDRASETMFSEVESRILKAHQPQLSLHPTPQLDKLSDNPGPSKMDGLPGSELLWKNSLMQQQQHSELTGIDPRLQQRMSAQFVRSGFPRGQCNNRGQALDISNNPRKEDSCQKRKLVQSPHISAGGLPQSPLSSRSREFSTGSHQFGAVVSSGHLSQKEKYLVTPAAKRRSNSVPKTPAGVGSPVSVSTMSVPISASTPPVGSQALGDQSMLERFSKIEVVTMRCQLNCKKKKVEENPVRKPNVYSAQY</sequence>
<reference evidence="6" key="1">
    <citation type="submission" date="2019-12" db="EMBL/GenBank/DDBJ databases">
        <authorList>
            <person name="Scholes J."/>
        </authorList>
    </citation>
    <scope>NUCLEOTIDE SEQUENCE</scope>
</reference>
<protein>
    <submittedName>
        <fullName evidence="6">Pentatricopeptide repeat-containing protein</fullName>
    </submittedName>
</protein>
<dbReference type="FunFam" id="1.25.40.10:FF:001093">
    <property type="entry name" value="Pentatricopeptide repeat-containing protein At2g34400"/>
    <property type="match status" value="1"/>
</dbReference>
<dbReference type="Pfam" id="PF01535">
    <property type="entry name" value="PPR"/>
    <property type="match status" value="3"/>
</dbReference>
<dbReference type="InterPro" id="IPR032867">
    <property type="entry name" value="DYW_dom"/>
</dbReference>
<dbReference type="GO" id="GO:0008270">
    <property type="term" value="F:zinc ion binding"/>
    <property type="evidence" value="ECO:0007669"/>
    <property type="project" value="InterPro"/>
</dbReference>
<evidence type="ECO:0000256" key="2">
    <source>
        <dbReference type="ARBA" id="ARBA00022737"/>
    </source>
</evidence>
<dbReference type="InterPro" id="IPR002885">
    <property type="entry name" value="PPR_rpt"/>
</dbReference>
<comment type="similarity">
    <text evidence="1">Belongs to the PPR family. PCMP-H subfamily.</text>
</comment>
<feature type="repeat" description="PPR" evidence="3">
    <location>
        <begin position="381"/>
        <end position="411"/>
    </location>
</feature>
<evidence type="ECO:0000259" key="5">
    <source>
        <dbReference type="Pfam" id="PF14432"/>
    </source>
</evidence>
<feature type="compositionally biased region" description="Polar residues" evidence="4">
    <location>
        <begin position="908"/>
        <end position="918"/>
    </location>
</feature>
<feature type="repeat" description="PPR" evidence="3">
    <location>
        <begin position="72"/>
        <end position="102"/>
    </location>
</feature>
<dbReference type="InterPro" id="IPR046960">
    <property type="entry name" value="PPR_At4g14850-like_plant"/>
</dbReference>
<dbReference type="GO" id="GO:0009451">
    <property type="term" value="P:RNA modification"/>
    <property type="evidence" value="ECO:0007669"/>
    <property type="project" value="InterPro"/>
</dbReference>
<dbReference type="PANTHER" id="PTHR47926">
    <property type="entry name" value="PENTATRICOPEPTIDE REPEAT-CONTAINING PROTEIN"/>
    <property type="match status" value="1"/>
</dbReference>